<reference evidence="3" key="1">
    <citation type="journal article" date="2019" name="Int. J. Syst. Evol. Microbiol.">
        <title>The Global Catalogue of Microorganisms (GCM) 10K type strain sequencing project: providing services to taxonomists for standard genome sequencing and annotation.</title>
        <authorList>
            <consortium name="The Broad Institute Genomics Platform"/>
            <consortium name="The Broad Institute Genome Sequencing Center for Infectious Disease"/>
            <person name="Wu L."/>
            <person name="Ma J."/>
        </authorList>
    </citation>
    <scope>NUCLEOTIDE SEQUENCE [LARGE SCALE GENOMIC DNA]</scope>
    <source>
        <strain evidence="3">JCM 16373</strain>
    </source>
</reference>
<organism evidence="2 3">
    <name type="scientific">Streptomyces axinellae</name>
    <dbReference type="NCBI Taxonomy" id="552788"/>
    <lineage>
        <taxon>Bacteria</taxon>
        <taxon>Bacillati</taxon>
        <taxon>Actinomycetota</taxon>
        <taxon>Actinomycetes</taxon>
        <taxon>Kitasatosporales</taxon>
        <taxon>Streptomycetaceae</taxon>
        <taxon>Streptomyces</taxon>
    </lineage>
</organism>
<dbReference type="EMBL" id="BAAARJ010000006">
    <property type="protein sequence ID" value="GAA2607198.1"/>
    <property type="molecule type" value="Genomic_DNA"/>
</dbReference>
<keyword evidence="1" id="KW-0472">Membrane</keyword>
<protein>
    <recommendedName>
        <fullName evidence="4">Integral membrane protein</fullName>
    </recommendedName>
</protein>
<comment type="caution">
    <text evidence="2">The sequence shown here is derived from an EMBL/GenBank/DDBJ whole genome shotgun (WGS) entry which is preliminary data.</text>
</comment>
<feature type="transmembrane region" description="Helical" evidence="1">
    <location>
        <begin position="306"/>
        <end position="328"/>
    </location>
</feature>
<evidence type="ECO:0000313" key="2">
    <source>
        <dbReference type="EMBL" id="GAA2607198.1"/>
    </source>
</evidence>
<name>A0ABP6C938_9ACTN</name>
<sequence>MTATEPFSGAVGLALCVAATCGCYRFAVSLAVRDLAHQLAAKRDLRPATWAVTAVAVAAPALGTSPSPGSLRWCTLFVLAILTWRFATTDYDQTQPLGPQRRAWCLLLACAAGAALWPPLLLYWLALACGRLRGWQHHPMLALRLLKAYLAWYFAAFLLNGAVAESVLQDGLLLVLCCVALSHYLKAVESKLRLGPHWWSWAWHNRTHCLIASAYSWGWARFISPPTAVRVIRAAAPLNRPLNIATMLLELAPLVAFADRWALVAALAATVSFNVVVVLASGIFFWENIAANAALAITVAAWPRDLFGWSALLLAFPVLVAAVGGWLWQPWPLGWWDTPFTARIRWEVRTASGRRLGLYNGFMCPYERDFGRVLGYFLTHEPVVHGHLGTVFDHQLRDRILTADADPSTLSHIKQHDGHAHADATLARKHLDYLSATFTALNSGAPKGPLPRRLRWLKAPGGQLFRWGDLPSYQGEEPVTEISIHYEERYYRSAVGEFVTLTDRLLHRLDIPLSVPRPARSADEKNPR</sequence>
<keyword evidence="1" id="KW-1133">Transmembrane helix</keyword>
<evidence type="ECO:0000256" key="1">
    <source>
        <dbReference type="SAM" id="Phobius"/>
    </source>
</evidence>
<evidence type="ECO:0008006" key="4">
    <source>
        <dbReference type="Google" id="ProtNLM"/>
    </source>
</evidence>
<feature type="transmembrane region" description="Helical" evidence="1">
    <location>
        <begin position="106"/>
        <end position="129"/>
    </location>
</feature>
<feature type="transmembrane region" description="Helical" evidence="1">
    <location>
        <begin position="167"/>
        <end position="185"/>
    </location>
</feature>
<evidence type="ECO:0000313" key="3">
    <source>
        <dbReference type="Proteomes" id="UP001501447"/>
    </source>
</evidence>
<dbReference type="Proteomes" id="UP001501447">
    <property type="component" value="Unassembled WGS sequence"/>
</dbReference>
<feature type="transmembrane region" description="Helical" evidence="1">
    <location>
        <begin position="261"/>
        <end position="286"/>
    </location>
</feature>
<feature type="transmembrane region" description="Helical" evidence="1">
    <location>
        <begin position="141"/>
        <end position="161"/>
    </location>
</feature>
<feature type="transmembrane region" description="Helical" evidence="1">
    <location>
        <begin position="47"/>
        <end position="63"/>
    </location>
</feature>
<keyword evidence="3" id="KW-1185">Reference proteome</keyword>
<accession>A0ABP6C938</accession>
<feature type="transmembrane region" description="Helical" evidence="1">
    <location>
        <begin position="70"/>
        <end position="86"/>
    </location>
</feature>
<gene>
    <name evidence="2" type="ORF">GCM10009863_20790</name>
</gene>
<keyword evidence="1" id="KW-0812">Transmembrane</keyword>
<proteinExistence type="predicted"/>